<reference evidence="11" key="1">
    <citation type="journal article" date="2019" name="Int. J. Syst. Evol. Microbiol.">
        <title>The Global Catalogue of Microorganisms (GCM) 10K type strain sequencing project: providing services to taxonomists for standard genome sequencing and annotation.</title>
        <authorList>
            <consortium name="The Broad Institute Genomics Platform"/>
            <consortium name="The Broad Institute Genome Sequencing Center for Infectious Disease"/>
            <person name="Wu L."/>
            <person name="Ma J."/>
        </authorList>
    </citation>
    <scope>NUCLEOTIDE SEQUENCE [LARGE SCALE GENOMIC DNA]</scope>
    <source>
        <strain evidence="11">CCM 8979</strain>
    </source>
</reference>
<keyword evidence="5 7" id="KW-0067">ATP-binding</keyword>
<proteinExistence type="inferred from homology"/>
<keyword evidence="2 7" id="KW-0436">Ligase</keyword>
<evidence type="ECO:0000313" key="11">
    <source>
        <dbReference type="Proteomes" id="UP001597189"/>
    </source>
</evidence>
<comment type="catalytic activity">
    <reaction evidence="7">
        <text>L-aspartate + NH4(+) + ATP = L-asparagine + AMP + diphosphate + H(+)</text>
        <dbReference type="Rhea" id="RHEA:11372"/>
        <dbReference type="ChEBI" id="CHEBI:15378"/>
        <dbReference type="ChEBI" id="CHEBI:28938"/>
        <dbReference type="ChEBI" id="CHEBI:29991"/>
        <dbReference type="ChEBI" id="CHEBI:30616"/>
        <dbReference type="ChEBI" id="CHEBI:33019"/>
        <dbReference type="ChEBI" id="CHEBI:58048"/>
        <dbReference type="ChEBI" id="CHEBI:456215"/>
        <dbReference type="EC" id="6.3.1.1"/>
    </reaction>
</comment>
<dbReference type="InterPro" id="IPR004618">
    <property type="entry name" value="AsnA"/>
</dbReference>
<evidence type="ECO:0000256" key="4">
    <source>
        <dbReference type="ARBA" id="ARBA00022741"/>
    </source>
</evidence>
<evidence type="ECO:0000256" key="3">
    <source>
        <dbReference type="ARBA" id="ARBA00022605"/>
    </source>
</evidence>
<dbReference type="EMBL" id="JBHTOD010000009">
    <property type="protein sequence ID" value="MFD1456233.1"/>
    <property type="molecule type" value="Genomic_DNA"/>
</dbReference>
<dbReference type="PANTHER" id="PTHR30073:SF5">
    <property type="entry name" value="ASPARTATE--AMMONIA LIGASE"/>
    <property type="match status" value="1"/>
</dbReference>
<comment type="similarity">
    <text evidence="7">Belongs to the class-II aminoacyl-tRNA synthetase family. AsnA subfamily.</text>
</comment>
<dbReference type="PIRSF" id="PIRSF001555">
    <property type="entry name" value="Asp_ammon_ligase"/>
    <property type="match status" value="1"/>
</dbReference>
<keyword evidence="11" id="KW-1185">Reference proteome</keyword>
<dbReference type="NCBIfam" id="TIGR00669">
    <property type="entry name" value="asnA"/>
    <property type="match status" value="1"/>
</dbReference>
<dbReference type="InterPro" id="IPR006195">
    <property type="entry name" value="aa-tRNA-synth_II"/>
</dbReference>
<keyword evidence="1 7" id="KW-0963">Cytoplasm</keyword>
<dbReference type="Pfam" id="PF03590">
    <property type="entry name" value="AsnA"/>
    <property type="match status" value="1"/>
</dbReference>
<dbReference type="RefSeq" id="WP_203646272.1">
    <property type="nucleotide sequence ID" value="NZ_BOLN01000009.1"/>
</dbReference>
<keyword evidence="4 7" id="KW-0547">Nucleotide-binding</keyword>
<comment type="caution">
    <text evidence="10">The sequence shown here is derived from an EMBL/GenBank/DDBJ whole genome shotgun (WGS) entry which is preliminary data.</text>
</comment>
<evidence type="ECO:0000256" key="6">
    <source>
        <dbReference type="ARBA" id="ARBA00022888"/>
    </source>
</evidence>
<evidence type="ECO:0000256" key="5">
    <source>
        <dbReference type="ARBA" id="ARBA00022840"/>
    </source>
</evidence>
<dbReference type="InterPro" id="IPR045864">
    <property type="entry name" value="aa-tRNA-synth_II/BPL/LPL"/>
</dbReference>
<feature type="domain" description="Aminoacyl-transfer RNA synthetases class-II family profile" evidence="9">
    <location>
        <begin position="23"/>
        <end position="321"/>
    </location>
</feature>
<evidence type="ECO:0000256" key="1">
    <source>
        <dbReference type="ARBA" id="ARBA00022490"/>
    </source>
</evidence>
<evidence type="ECO:0000256" key="7">
    <source>
        <dbReference type="HAMAP-Rule" id="MF_00555"/>
    </source>
</evidence>
<protein>
    <recommendedName>
        <fullName evidence="7 8">Aspartate--ammonia ligase</fullName>
        <ecNumber evidence="7 8">6.3.1.1</ecNumber>
    </recommendedName>
    <alternativeName>
        <fullName evidence="7">Asparagine synthetase A</fullName>
    </alternativeName>
</protein>
<evidence type="ECO:0000256" key="2">
    <source>
        <dbReference type="ARBA" id="ARBA00022598"/>
    </source>
</evidence>
<evidence type="ECO:0000256" key="8">
    <source>
        <dbReference type="NCBIfam" id="TIGR00669"/>
    </source>
</evidence>
<evidence type="ECO:0000259" key="9">
    <source>
        <dbReference type="PROSITE" id="PS50862"/>
    </source>
</evidence>
<dbReference type="PROSITE" id="PS50862">
    <property type="entry name" value="AA_TRNA_LIGASE_II"/>
    <property type="match status" value="1"/>
</dbReference>
<accession>A0ABW4D7Q4</accession>
<dbReference type="PANTHER" id="PTHR30073">
    <property type="entry name" value="ASPARTATE--AMMONIA LIGASE"/>
    <property type="match status" value="1"/>
</dbReference>
<dbReference type="EC" id="6.3.1.1" evidence="7 8"/>
<evidence type="ECO:0000313" key="10">
    <source>
        <dbReference type="EMBL" id="MFD1456233.1"/>
    </source>
</evidence>
<dbReference type="Gene3D" id="3.30.930.10">
    <property type="entry name" value="Bira Bifunctional Protein, Domain 2"/>
    <property type="match status" value="1"/>
</dbReference>
<comment type="subcellular location">
    <subcellularLocation>
        <location evidence="7">Cytoplasm</location>
    </subcellularLocation>
</comment>
<dbReference type="SUPFAM" id="SSF55681">
    <property type="entry name" value="Class II aaRS and biotin synthetases"/>
    <property type="match status" value="1"/>
</dbReference>
<keyword evidence="6 7" id="KW-0061">Asparagine biosynthesis</keyword>
<keyword evidence="3 7" id="KW-0028">Amino-acid biosynthesis</keyword>
<gene>
    <name evidence="7 10" type="primary">asnA</name>
    <name evidence="10" type="ORF">ACFQ44_11240</name>
</gene>
<dbReference type="HAMAP" id="MF_00555">
    <property type="entry name" value="AsnA"/>
    <property type="match status" value="1"/>
</dbReference>
<dbReference type="CDD" id="cd00645">
    <property type="entry name" value="AsnA"/>
    <property type="match status" value="1"/>
</dbReference>
<dbReference type="GO" id="GO:0004071">
    <property type="term" value="F:aspartate-ammonia ligase activity"/>
    <property type="evidence" value="ECO:0007669"/>
    <property type="project" value="UniProtKB-EC"/>
</dbReference>
<sequence>MHLIIPKSYDPKLSVRETQTAIRYIRETFQEEFGKQLNLSRLSAPMFVEKATGLNDNLNGIEKPVSFTMADMGADDTIEIVHSLAKWKRVALKRYGFNLHEGLYTNMNAIRKDEDLDNFHSAYVDQWDWEKVITKEERTEATLKQTVRTIFKVIKHMEHEVWYKFPEAVHHLPDEIHFITTQELEDMYPTMTPRERENAISKKLGCVFLMKIGDALKSGKRHDGRAPDYDDWQLNGDIMFWYEPLQQAIEISSMGIRVDAESMKRQLKLAHAEDRLSLPYHQMVLNEEVPYTIGGGIGQSRLCMLLLGKAHVGEVQAALWPQEMIDQCEANGIHLL</sequence>
<comment type="pathway">
    <text evidence="7">Amino-acid biosynthesis; L-asparagine biosynthesis; L-asparagine from L-aspartate (ammonia route): step 1/1.</text>
</comment>
<dbReference type="Proteomes" id="UP001597189">
    <property type="component" value="Unassembled WGS sequence"/>
</dbReference>
<organism evidence="10 11">
    <name type="scientific">Levilactobacillus lanxiensis</name>
    <dbReference type="NCBI Taxonomy" id="2799568"/>
    <lineage>
        <taxon>Bacteria</taxon>
        <taxon>Bacillati</taxon>
        <taxon>Bacillota</taxon>
        <taxon>Bacilli</taxon>
        <taxon>Lactobacillales</taxon>
        <taxon>Lactobacillaceae</taxon>
        <taxon>Levilactobacillus</taxon>
    </lineage>
</organism>
<name>A0ABW4D7Q4_9LACO</name>